<dbReference type="AlphaFoldDB" id="A0A386ZE43"/>
<evidence type="ECO:0000256" key="1">
    <source>
        <dbReference type="SAM" id="MobiDB-lite"/>
    </source>
</evidence>
<dbReference type="KEGG" id="nyu:D7D52_18115"/>
<dbReference type="RefSeq" id="WP_120737979.1">
    <property type="nucleotide sequence ID" value="NZ_CP032568.1"/>
</dbReference>
<evidence type="ECO:0000313" key="3">
    <source>
        <dbReference type="Proteomes" id="UP000267164"/>
    </source>
</evidence>
<feature type="region of interest" description="Disordered" evidence="1">
    <location>
        <begin position="1"/>
        <end position="20"/>
    </location>
</feature>
<name>A0A386ZE43_9NOCA</name>
<reference evidence="2 3" key="1">
    <citation type="submission" date="2018-09" db="EMBL/GenBank/DDBJ databases">
        <title>Nocardia yunnanensis sp. nov., an actinomycete isolated from a soil sample.</title>
        <authorList>
            <person name="Zhang J."/>
        </authorList>
    </citation>
    <scope>NUCLEOTIDE SEQUENCE [LARGE SCALE GENOMIC DNA]</scope>
    <source>
        <strain evidence="2 3">CFHS0054</strain>
    </source>
</reference>
<accession>A0A386ZE43</accession>
<dbReference type="EMBL" id="CP032568">
    <property type="protein sequence ID" value="AYF75453.1"/>
    <property type="molecule type" value="Genomic_DNA"/>
</dbReference>
<gene>
    <name evidence="2" type="ORF">D7D52_18115</name>
</gene>
<evidence type="ECO:0000313" key="2">
    <source>
        <dbReference type="EMBL" id="AYF75453.1"/>
    </source>
</evidence>
<proteinExistence type="predicted"/>
<organism evidence="2 3">
    <name type="scientific">Nocardia yunnanensis</name>
    <dbReference type="NCBI Taxonomy" id="2382165"/>
    <lineage>
        <taxon>Bacteria</taxon>
        <taxon>Bacillati</taxon>
        <taxon>Actinomycetota</taxon>
        <taxon>Actinomycetes</taxon>
        <taxon>Mycobacteriales</taxon>
        <taxon>Nocardiaceae</taxon>
        <taxon>Nocardia</taxon>
    </lineage>
</organism>
<sequence>MTGALHRTGPTAALSTSPPLPGYLVAATERSISVRVGDGTWTFHRTDVLDIARWDPVATQSGCEGRPVLVRVRTGATADFSQRRRVELTDRPLTLAPENSPARGDDELHRQTEIWARGLELTTRPGVGGATMTCCQTRSHRGSDDGIACDSLD</sequence>
<dbReference type="OrthoDB" id="4547145at2"/>
<protein>
    <submittedName>
        <fullName evidence="2">Uncharacterized protein</fullName>
    </submittedName>
</protein>
<keyword evidence="3" id="KW-1185">Reference proteome</keyword>
<dbReference type="Proteomes" id="UP000267164">
    <property type="component" value="Chromosome"/>
</dbReference>